<comment type="caution">
    <text evidence="11">The sequence shown here is derived from an EMBL/GenBank/DDBJ whole genome shotgun (WGS) entry which is preliminary data.</text>
</comment>
<keyword evidence="4" id="KW-0132">Cell division</keyword>
<proteinExistence type="inferred from homology"/>
<evidence type="ECO:0000256" key="1">
    <source>
        <dbReference type="ARBA" id="ARBA00004629"/>
    </source>
</evidence>
<evidence type="ECO:0000256" key="3">
    <source>
        <dbReference type="ARBA" id="ARBA00022454"/>
    </source>
</evidence>
<comment type="similarity">
    <text evidence="2">Belongs to the mis12 family.</text>
</comment>
<feature type="coiled-coil region" evidence="10">
    <location>
        <begin position="115"/>
        <end position="156"/>
    </location>
</feature>
<dbReference type="OrthoDB" id="1884855at2759"/>
<dbReference type="PANTHER" id="PTHR14527">
    <property type="entry name" value="PROTEIN MIS12 HOMOLOG"/>
    <property type="match status" value="1"/>
</dbReference>
<evidence type="ECO:0000256" key="6">
    <source>
        <dbReference type="ARBA" id="ARBA00022838"/>
    </source>
</evidence>
<dbReference type="EMBL" id="JABFUD020000010">
    <property type="protein sequence ID" value="KAI5074664.1"/>
    <property type="molecule type" value="Genomic_DNA"/>
</dbReference>
<dbReference type="Pfam" id="PF05859">
    <property type="entry name" value="Mis12"/>
    <property type="match status" value="1"/>
</dbReference>
<keyword evidence="6" id="KW-0995">Kinetochore</keyword>
<dbReference type="PANTHER" id="PTHR14527:SF2">
    <property type="entry name" value="PROTEIN MIS12 HOMOLOG"/>
    <property type="match status" value="1"/>
</dbReference>
<dbReference type="GO" id="GO:0000444">
    <property type="term" value="C:MIS12/MIND type complex"/>
    <property type="evidence" value="ECO:0007669"/>
    <property type="project" value="TreeGrafter"/>
</dbReference>
<evidence type="ECO:0000256" key="5">
    <source>
        <dbReference type="ARBA" id="ARBA00022776"/>
    </source>
</evidence>
<keyword evidence="12" id="KW-1185">Reference proteome</keyword>
<keyword evidence="9" id="KW-0137">Centromere</keyword>
<dbReference type="GO" id="GO:0005634">
    <property type="term" value="C:nucleus"/>
    <property type="evidence" value="ECO:0007669"/>
    <property type="project" value="InterPro"/>
</dbReference>
<evidence type="ECO:0000256" key="2">
    <source>
        <dbReference type="ARBA" id="ARBA00008643"/>
    </source>
</evidence>
<evidence type="ECO:0000256" key="4">
    <source>
        <dbReference type="ARBA" id="ARBA00022618"/>
    </source>
</evidence>
<evidence type="ECO:0000313" key="11">
    <source>
        <dbReference type="EMBL" id="KAI5074664.1"/>
    </source>
</evidence>
<comment type="subcellular location">
    <subcellularLocation>
        <location evidence="1">Chromosome</location>
        <location evidence="1">Centromere</location>
        <location evidence="1">Kinetochore</location>
    </subcellularLocation>
</comment>
<dbReference type="GO" id="GO:0051301">
    <property type="term" value="P:cell division"/>
    <property type="evidence" value="ECO:0007669"/>
    <property type="project" value="UniProtKB-KW"/>
</dbReference>
<dbReference type="AlphaFoldDB" id="A0A9D4ZGK4"/>
<gene>
    <name evidence="11" type="ORF">GOP47_0010625</name>
</gene>
<evidence type="ECO:0000256" key="8">
    <source>
        <dbReference type="ARBA" id="ARBA00023306"/>
    </source>
</evidence>
<dbReference type="InterPro" id="IPR008685">
    <property type="entry name" value="Centromere_Mis12"/>
</dbReference>
<evidence type="ECO:0008006" key="13">
    <source>
        <dbReference type="Google" id="ProtNLM"/>
    </source>
</evidence>
<dbReference type="GO" id="GO:0051382">
    <property type="term" value="P:kinetochore assembly"/>
    <property type="evidence" value="ECO:0007669"/>
    <property type="project" value="TreeGrafter"/>
</dbReference>
<protein>
    <recommendedName>
        <fullName evidence="13">Protein MIS12 homolog</fullName>
    </recommendedName>
</protein>
<reference evidence="11" key="1">
    <citation type="submission" date="2021-01" db="EMBL/GenBank/DDBJ databases">
        <title>Adiantum capillus-veneris genome.</title>
        <authorList>
            <person name="Fang Y."/>
            <person name="Liao Q."/>
        </authorList>
    </citation>
    <scope>NUCLEOTIDE SEQUENCE</scope>
    <source>
        <strain evidence="11">H3</strain>
        <tissue evidence="11">Leaf</tissue>
    </source>
</reference>
<keyword evidence="7 10" id="KW-0175">Coiled coil</keyword>
<evidence type="ECO:0000256" key="7">
    <source>
        <dbReference type="ARBA" id="ARBA00023054"/>
    </source>
</evidence>
<sequence>MEQEEVPSYSAFFDVDLFFDHVYNAAYDIFEDSFDTFEENVPLLLDNASEDNMKAITLGFDSVFNTIQERLEKNLNRWEEYSRANCFVNIKDMPKYAEDGRPFTDDVDCTFQTQEQNLDTELESARNQLHAAGKESARLRRELRNLERFLAMKQKREAALHDAVTQLKDNSNHDMLEA</sequence>
<keyword evidence="8" id="KW-0131">Cell cycle</keyword>
<dbReference type="GO" id="GO:0000070">
    <property type="term" value="P:mitotic sister chromatid segregation"/>
    <property type="evidence" value="ECO:0007669"/>
    <property type="project" value="TreeGrafter"/>
</dbReference>
<accession>A0A9D4ZGK4</accession>
<keyword evidence="3" id="KW-0158">Chromosome</keyword>
<dbReference type="Proteomes" id="UP000886520">
    <property type="component" value="Chromosome 10"/>
</dbReference>
<keyword evidence="5" id="KW-0498">Mitosis</keyword>
<organism evidence="11 12">
    <name type="scientific">Adiantum capillus-veneris</name>
    <name type="common">Maidenhair fern</name>
    <dbReference type="NCBI Taxonomy" id="13818"/>
    <lineage>
        <taxon>Eukaryota</taxon>
        <taxon>Viridiplantae</taxon>
        <taxon>Streptophyta</taxon>
        <taxon>Embryophyta</taxon>
        <taxon>Tracheophyta</taxon>
        <taxon>Polypodiopsida</taxon>
        <taxon>Polypodiidae</taxon>
        <taxon>Polypodiales</taxon>
        <taxon>Pteridineae</taxon>
        <taxon>Pteridaceae</taxon>
        <taxon>Vittarioideae</taxon>
        <taxon>Adiantum</taxon>
    </lineage>
</organism>
<evidence type="ECO:0000256" key="10">
    <source>
        <dbReference type="SAM" id="Coils"/>
    </source>
</evidence>
<evidence type="ECO:0000256" key="9">
    <source>
        <dbReference type="ARBA" id="ARBA00023328"/>
    </source>
</evidence>
<evidence type="ECO:0000313" key="12">
    <source>
        <dbReference type="Proteomes" id="UP000886520"/>
    </source>
</evidence>
<name>A0A9D4ZGK4_ADICA</name>